<dbReference type="RefSeq" id="WP_182895197.1">
    <property type="nucleotide sequence ID" value="NZ_JACGZW010000013.1"/>
</dbReference>
<keyword evidence="3" id="KW-1185">Reference proteome</keyword>
<reference evidence="2 3" key="1">
    <citation type="submission" date="2020-08" db="EMBL/GenBank/DDBJ databases">
        <title>Amycolatopsis sp. nov. DR6-1 isolated from Dendrobium heterocarpum.</title>
        <authorList>
            <person name="Tedsree N."/>
            <person name="Kuncharoen N."/>
            <person name="Likhitwitayawuid K."/>
            <person name="Tanasupawat S."/>
        </authorList>
    </citation>
    <scope>NUCLEOTIDE SEQUENCE [LARGE SCALE GENOMIC DNA]</scope>
    <source>
        <strain evidence="2 3">DR6-1</strain>
    </source>
</reference>
<evidence type="ECO:0000313" key="3">
    <source>
        <dbReference type="Proteomes" id="UP000526734"/>
    </source>
</evidence>
<comment type="caution">
    <text evidence="2">The sequence shown here is derived from an EMBL/GenBank/DDBJ whole genome shotgun (WGS) entry which is preliminary data.</text>
</comment>
<sequence length="167" mass="17175">MKNVSLFARRAAAAVGIAAVATAVAAVGDVAAANAAVPHADGAVLVKKVTSARGTLEIFEGAAPGSVVTPHSSYGCAGSDPSVCLDIEGSGLYVDHMQNDTYVRRSGGMDLQINGPGGIIVDSGWFTAYPGHHYAYWWPRGYVARGYYCATAYVGGGHEGACNTVHN</sequence>
<evidence type="ECO:0008006" key="4">
    <source>
        <dbReference type="Google" id="ProtNLM"/>
    </source>
</evidence>
<feature type="chain" id="PRO_5039336489" description="Secreted protein" evidence="1">
    <location>
        <begin position="26"/>
        <end position="167"/>
    </location>
</feature>
<evidence type="ECO:0000256" key="1">
    <source>
        <dbReference type="SAM" id="SignalP"/>
    </source>
</evidence>
<keyword evidence="1" id="KW-0732">Signal</keyword>
<name>A0A7W3ZEV3_9PSEU</name>
<protein>
    <recommendedName>
        <fullName evidence="4">Secreted protein</fullName>
    </recommendedName>
</protein>
<accession>A0A7W3ZEV3</accession>
<proteinExistence type="predicted"/>
<organism evidence="2 3">
    <name type="scientific">Amycolatopsis dendrobii</name>
    <dbReference type="NCBI Taxonomy" id="2760662"/>
    <lineage>
        <taxon>Bacteria</taxon>
        <taxon>Bacillati</taxon>
        <taxon>Actinomycetota</taxon>
        <taxon>Actinomycetes</taxon>
        <taxon>Pseudonocardiales</taxon>
        <taxon>Pseudonocardiaceae</taxon>
        <taxon>Amycolatopsis</taxon>
    </lineage>
</organism>
<dbReference type="Proteomes" id="UP000526734">
    <property type="component" value="Unassembled WGS sequence"/>
</dbReference>
<dbReference type="EMBL" id="JACGZW010000013">
    <property type="protein sequence ID" value="MBB1158442.1"/>
    <property type="molecule type" value="Genomic_DNA"/>
</dbReference>
<feature type="signal peptide" evidence="1">
    <location>
        <begin position="1"/>
        <end position="25"/>
    </location>
</feature>
<gene>
    <name evidence="2" type="ORF">H4281_35290</name>
</gene>
<evidence type="ECO:0000313" key="2">
    <source>
        <dbReference type="EMBL" id="MBB1158442.1"/>
    </source>
</evidence>
<dbReference type="AlphaFoldDB" id="A0A7W3ZEV3"/>